<evidence type="ECO:0000256" key="1">
    <source>
        <dbReference type="SAM" id="SignalP"/>
    </source>
</evidence>
<dbReference type="EMBL" id="JACHEO010000042">
    <property type="protein sequence ID" value="MBB5349749.1"/>
    <property type="molecule type" value="Genomic_DNA"/>
</dbReference>
<gene>
    <name evidence="3" type="ORF">HNQ81_003512</name>
</gene>
<sequence>MKKSLSILVVGILLFSGAWLRAAEEEKAVEEYDEDTYGPLAPIIWEKPVRSVVFEHKNHTQGAGLECDSCHDELFPMEAGASAENEDFTMETLYNGGYCGACHDGETAFASNKRCTACHIGVRGQARLSGSADAVEGHGTK</sequence>
<feature type="chain" id="PRO_5032778245" evidence="1">
    <location>
        <begin position="23"/>
        <end position="141"/>
    </location>
</feature>
<protein>
    <submittedName>
        <fullName evidence="3">C(7)-type cytochrome triheme protein</fullName>
    </submittedName>
</protein>
<dbReference type="SUPFAM" id="SSF48695">
    <property type="entry name" value="Multiheme cytochromes"/>
    <property type="match status" value="1"/>
</dbReference>
<proteinExistence type="predicted"/>
<dbReference type="Gene3D" id="3.90.10.10">
    <property type="entry name" value="Cytochrome C3"/>
    <property type="match status" value="1"/>
</dbReference>
<dbReference type="Proteomes" id="UP000539642">
    <property type="component" value="Unassembled WGS sequence"/>
</dbReference>
<organism evidence="3 4">
    <name type="scientific">Desulfoprunum benzoelyticum</name>
    <dbReference type="NCBI Taxonomy" id="1506996"/>
    <lineage>
        <taxon>Bacteria</taxon>
        <taxon>Pseudomonadati</taxon>
        <taxon>Thermodesulfobacteriota</taxon>
        <taxon>Desulfobulbia</taxon>
        <taxon>Desulfobulbales</taxon>
        <taxon>Desulfobulbaceae</taxon>
        <taxon>Desulfoprunum</taxon>
    </lineage>
</organism>
<accession>A0A840V7L3</accession>
<dbReference type="NCBIfam" id="TIGR04257">
    <property type="entry name" value="nanowire_3heme"/>
    <property type="match status" value="1"/>
</dbReference>
<evidence type="ECO:0000313" key="4">
    <source>
        <dbReference type="Proteomes" id="UP000539642"/>
    </source>
</evidence>
<evidence type="ECO:0000259" key="2">
    <source>
        <dbReference type="Pfam" id="PF14522"/>
    </source>
</evidence>
<dbReference type="InterPro" id="IPR026352">
    <property type="entry name" value="Nanowire_3heme"/>
</dbReference>
<keyword evidence="4" id="KW-1185">Reference proteome</keyword>
<dbReference type="Pfam" id="PF14522">
    <property type="entry name" value="Cytochrome_C7"/>
    <property type="match status" value="1"/>
</dbReference>
<dbReference type="InterPro" id="IPR029467">
    <property type="entry name" value="Cyt_c7-like"/>
</dbReference>
<comment type="caution">
    <text evidence="3">The sequence shown here is derived from an EMBL/GenBank/DDBJ whole genome shotgun (WGS) entry which is preliminary data.</text>
</comment>
<reference evidence="3 4" key="1">
    <citation type="submission" date="2020-08" db="EMBL/GenBank/DDBJ databases">
        <title>Genomic Encyclopedia of Type Strains, Phase IV (KMG-IV): sequencing the most valuable type-strain genomes for metagenomic binning, comparative biology and taxonomic classification.</title>
        <authorList>
            <person name="Goeker M."/>
        </authorList>
    </citation>
    <scope>NUCLEOTIDE SEQUENCE [LARGE SCALE GENOMIC DNA]</scope>
    <source>
        <strain evidence="3 4">DSM 28570</strain>
    </source>
</reference>
<feature type="signal peptide" evidence="1">
    <location>
        <begin position="1"/>
        <end position="22"/>
    </location>
</feature>
<evidence type="ECO:0000313" key="3">
    <source>
        <dbReference type="EMBL" id="MBB5349749.1"/>
    </source>
</evidence>
<name>A0A840V7L3_9BACT</name>
<dbReference type="InterPro" id="IPR036280">
    <property type="entry name" value="Multihaem_cyt_sf"/>
</dbReference>
<keyword evidence="1" id="KW-0732">Signal</keyword>
<dbReference type="RefSeq" id="WP_183352623.1">
    <property type="nucleotide sequence ID" value="NZ_JACHEO010000042.1"/>
</dbReference>
<feature type="domain" description="Cytochrome c7-like" evidence="2">
    <location>
        <begin position="52"/>
        <end position="119"/>
    </location>
</feature>
<dbReference type="AlphaFoldDB" id="A0A840V7L3"/>